<comment type="caution">
    <text evidence="8">The sequence shown here is derived from an EMBL/GenBank/DDBJ whole genome shotgun (WGS) entry which is preliminary data.</text>
</comment>
<evidence type="ECO:0000256" key="1">
    <source>
        <dbReference type="ARBA" id="ARBA00022723"/>
    </source>
</evidence>
<dbReference type="AlphaFoldDB" id="A0A1X2GQW3"/>
<keyword evidence="2 5" id="KW-0378">Hydrolase</keyword>
<protein>
    <recommendedName>
        <fullName evidence="5">Phosphodiesterase</fullName>
        <ecNumber evidence="5">3.1.4.-</ecNumber>
    </recommendedName>
</protein>
<evidence type="ECO:0000313" key="8">
    <source>
        <dbReference type="EMBL" id="ORX59446.1"/>
    </source>
</evidence>
<evidence type="ECO:0000259" key="7">
    <source>
        <dbReference type="PROSITE" id="PS51845"/>
    </source>
</evidence>
<dbReference type="Pfam" id="PF00233">
    <property type="entry name" value="PDEase_I"/>
    <property type="match status" value="1"/>
</dbReference>
<keyword evidence="1 4" id="KW-0479">Metal-binding</keyword>
<feature type="compositionally biased region" description="Low complexity" evidence="6">
    <location>
        <begin position="384"/>
        <end position="421"/>
    </location>
</feature>
<dbReference type="PANTHER" id="PTHR11347">
    <property type="entry name" value="CYCLIC NUCLEOTIDE PHOSPHODIESTERASE"/>
    <property type="match status" value="1"/>
</dbReference>
<feature type="binding site" evidence="4">
    <location>
        <position position="129"/>
    </location>
    <ligand>
        <name>Zn(2+)</name>
        <dbReference type="ChEBI" id="CHEBI:29105"/>
        <label>1</label>
    </ligand>
</feature>
<dbReference type="STRING" id="101127.A0A1X2GQW3"/>
<comment type="similarity">
    <text evidence="5">Belongs to the cyclic nucleotide phosphodiesterase family.</text>
</comment>
<evidence type="ECO:0000256" key="6">
    <source>
        <dbReference type="SAM" id="MobiDB-lite"/>
    </source>
</evidence>
<feature type="binding site" evidence="4">
    <location>
        <position position="261"/>
    </location>
    <ligand>
        <name>Zn(2+)</name>
        <dbReference type="ChEBI" id="CHEBI:29105"/>
        <label>1</label>
    </ligand>
</feature>
<accession>A0A1X2GQW3</accession>
<feature type="region of interest" description="Disordered" evidence="6">
    <location>
        <begin position="359"/>
        <end position="460"/>
    </location>
</feature>
<dbReference type="GO" id="GO:0007165">
    <property type="term" value="P:signal transduction"/>
    <property type="evidence" value="ECO:0007669"/>
    <property type="project" value="InterPro"/>
</dbReference>
<feature type="compositionally biased region" description="Polar residues" evidence="6">
    <location>
        <begin position="428"/>
        <end position="440"/>
    </location>
</feature>
<dbReference type="GO" id="GO:0004114">
    <property type="term" value="F:3',5'-cyclic-nucleotide phosphodiesterase activity"/>
    <property type="evidence" value="ECO:0007669"/>
    <property type="project" value="InterPro"/>
</dbReference>
<dbReference type="CDD" id="cd00077">
    <property type="entry name" value="HDc"/>
    <property type="match status" value="1"/>
</dbReference>
<evidence type="ECO:0000256" key="3">
    <source>
        <dbReference type="PIRSR" id="PIRSR623088-1"/>
    </source>
</evidence>
<feature type="binding site" evidence="4">
    <location>
        <position position="128"/>
    </location>
    <ligand>
        <name>Zn(2+)</name>
        <dbReference type="ChEBI" id="CHEBI:29105"/>
        <label>1</label>
    </ligand>
</feature>
<dbReference type="PRINTS" id="PR00387">
    <property type="entry name" value="PDIESTERASE1"/>
</dbReference>
<dbReference type="InterPro" id="IPR023174">
    <property type="entry name" value="PDEase_CS"/>
</dbReference>
<sequence length="503" mass="57023">MLILKHNQLPANDLFIIERHLVRWLQDKVSPKITPDWHVLDLNRTDLYGHLLGLLGQLDLFTAVDRTASAWLDFLVDVDRAYQQTPYHSFYHAADIVVMLYYVLVELDGMHYLQTKDLPCLLVAALCHDVGHPGYNNLYQVKAKTDLAKRYSDSSVLENYSLEIAIDLVEKHKLFEALVDDWKTQLEQLILSTDMKYHDDLQDLALQMVKALSDRTSVDNDWPPKAHLPTPTRTSFSPPVTTTLTSTQRHDFCRIILHAADISNTVRPWPIAKQWSDLIVQEFFRQGDAERRAGLAISPGMDRHQSNQVSISLSFGDAVIQPYFDALHALLPKAAVFTQTLASNRHHWLQLEKDPHATPLTLLTPQCPPPFPYHAPSDLPTPTPTTSSSSSSSSSASSMASSLSSTSTLLTPPTLFDTPPLSRRRVSVPSTSLFQRNKPLTSRHPCRIVKPTHPWSHLHRHSRRPLRLRHPSPCHQSASQSFLFSDLIPPFYDPLHHPHQDNL</sequence>
<feature type="domain" description="PDEase" evidence="7">
    <location>
        <begin position="1"/>
        <end position="355"/>
    </location>
</feature>
<dbReference type="OrthoDB" id="546632at2759"/>
<keyword evidence="9" id="KW-1185">Reference proteome</keyword>
<dbReference type="Proteomes" id="UP000242146">
    <property type="component" value="Unassembled WGS sequence"/>
</dbReference>
<feature type="binding site" evidence="4">
    <location>
        <position position="129"/>
    </location>
    <ligand>
        <name>Zn(2+)</name>
        <dbReference type="ChEBI" id="CHEBI:29105"/>
        <label>2</label>
    </ligand>
</feature>
<dbReference type="PROSITE" id="PS51845">
    <property type="entry name" value="PDEASE_I_2"/>
    <property type="match status" value="1"/>
</dbReference>
<dbReference type="SUPFAM" id="SSF109604">
    <property type="entry name" value="HD-domain/PDEase-like"/>
    <property type="match status" value="1"/>
</dbReference>
<name>A0A1X2GQW3_9FUNG</name>
<dbReference type="Gene3D" id="1.10.1300.10">
    <property type="entry name" value="3'5'-cyclic nucleotide phosphodiesterase, catalytic domain"/>
    <property type="match status" value="1"/>
</dbReference>
<evidence type="ECO:0000256" key="4">
    <source>
        <dbReference type="PIRSR" id="PIRSR623088-3"/>
    </source>
</evidence>
<dbReference type="InterPro" id="IPR036971">
    <property type="entry name" value="PDEase_catalytic_dom_sf"/>
</dbReference>
<dbReference type="SMART" id="SM00471">
    <property type="entry name" value="HDc"/>
    <property type="match status" value="1"/>
</dbReference>
<feature type="compositionally biased region" description="Pro residues" evidence="6">
    <location>
        <begin position="366"/>
        <end position="383"/>
    </location>
</feature>
<evidence type="ECO:0000256" key="2">
    <source>
        <dbReference type="ARBA" id="ARBA00022801"/>
    </source>
</evidence>
<feature type="binding site" evidence="4">
    <location>
        <position position="92"/>
    </location>
    <ligand>
        <name>Zn(2+)</name>
        <dbReference type="ChEBI" id="CHEBI:29105"/>
        <label>1</label>
    </ligand>
</feature>
<organism evidence="8 9">
    <name type="scientific">Hesseltinella vesiculosa</name>
    <dbReference type="NCBI Taxonomy" id="101127"/>
    <lineage>
        <taxon>Eukaryota</taxon>
        <taxon>Fungi</taxon>
        <taxon>Fungi incertae sedis</taxon>
        <taxon>Mucoromycota</taxon>
        <taxon>Mucoromycotina</taxon>
        <taxon>Mucoromycetes</taxon>
        <taxon>Mucorales</taxon>
        <taxon>Cunninghamellaceae</taxon>
        <taxon>Hesseltinella</taxon>
    </lineage>
</organism>
<comment type="cofactor">
    <cofactor evidence="5">
        <name>a divalent metal cation</name>
        <dbReference type="ChEBI" id="CHEBI:60240"/>
    </cofactor>
    <text evidence="5">Binds 2 divalent metal cations per subunit. Site 1 may preferentially bind zinc ions, while site 2 has a preference for magnesium and/or manganese ions.</text>
</comment>
<evidence type="ECO:0000313" key="9">
    <source>
        <dbReference type="Proteomes" id="UP000242146"/>
    </source>
</evidence>
<feature type="active site" description="Proton donor" evidence="3">
    <location>
        <position position="88"/>
    </location>
</feature>
<feature type="compositionally biased region" description="Polar residues" evidence="6">
    <location>
        <begin position="231"/>
        <end position="241"/>
    </location>
</feature>
<evidence type="ECO:0000256" key="5">
    <source>
        <dbReference type="RuleBase" id="RU363067"/>
    </source>
</evidence>
<dbReference type="InterPro" id="IPR003607">
    <property type="entry name" value="HD/PDEase_dom"/>
</dbReference>
<reference evidence="8 9" key="1">
    <citation type="submission" date="2016-07" db="EMBL/GenBank/DDBJ databases">
        <title>Pervasive Adenine N6-methylation of Active Genes in Fungi.</title>
        <authorList>
            <consortium name="DOE Joint Genome Institute"/>
            <person name="Mondo S.J."/>
            <person name="Dannebaum R.O."/>
            <person name="Kuo R.C."/>
            <person name="Labutti K."/>
            <person name="Haridas S."/>
            <person name="Kuo A."/>
            <person name="Salamov A."/>
            <person name="Ahrendt S.R."/>
            <person name="Lipzen A."/>
            <person name="Sullivan W."/>
            <person name="Andreopoulos W.B."/>
            <person name="Clum A."/>
            <person name="Lindquist E."/>
            <person name="Daum C."/>
            <person name="Ramamoorthy G.K."/>
            <person name="Gryganskyi A."/>
            <person name="Culley D."/>
            <person name="Magnuson J.K."/>
            <person name="James T.Y."/>
            <person name="O'Malley M.A."/>
            <person name="Stajich J.E."/>
            <person name="Spatafora J.W."/>
            <person name="Visel A."/>
            <person name="Grigoriev I.V."/>
        </authorList>
    </citation>
    <scope>NUCLEOTIDE SEQUENCE [LARGE SCALE GENOMIC DNA]</scope>
    <source>
        <strain evidence="8 9">NRRL 3301</strain>
    </source>
</reference>
<feature type="region of interest" description="Disordered" evidence="6">
    <location>
        <begin position="220"/>
        <end position="241"/>
    </location>
</feature>
<dbReference type="GO" id="GO:0046872">
    <property type="term" value="F:metal ion binding"/>
    <property type="evidence" value="ECO:0007669"/>
    <property type="project" value="UniProtKB-KW"/>
</dbReference>
<dbReference type="PROSITE" id="PS00126">
    <property type="entry name" value="PDEASE_I_1"/>
    <property type="match status" value="1"/>
</dbReference>
<dbReference type="EMBL" id="MCGT01000005">
    <property type="protein sequence ID" value="ORX59446.1"/>
    <property type="molecule type" value="Genomic_DNA"/>
</dbReference>
<dbReference type="EC" id="3.1.4.-" evidence="5"/>
<dbReference type="InterPro" id="IPR002073">
    <property type="entry name" value="PDEase_catalytic_dom"/>
</dbReference>
<dbReference type="InterPro" id="IPR023088">
    <property type="entry name" value="PDEase"/>
</dbReference>
<gene>
    <name evidence="8" type="ORF">DM01DRAFT_1300751</name>
</gene>
<proteinExistence type="inferred from homology"/>